<dbReference type="Pfam" id="PF13923">
    <property type="entry name" value="zf-C3HC4_2"/>
    <property type="match status" value="1"/>
</dbReference>
<dbReference type="PROSITE" id="PS00518">
    <property type="entry name" value="ZF_RING_1"/>
    <property type="match status" value="1"/>
</dbReference>
<feature type="region of interest" description="Disordered" evidence="6">
    <location>
        <begin position="1443"/>
        <end position="1500"/>
    </location>
</feature>
<organism evidence="9 10">
    <name type="scientific">Orchesella dallaii</name>
    <dbReference type="NCBI Taxonomy" id="48710"/>
    <lineage>
        <taxon>Eukaryota</taxon>
        <taxon>Metazoa</taxon>
        <taxon>Ecdysozoa</taxon>
        <taxon>Arthropoda</taxon>
        <taxon>Hexapoda</taxon>
        <taxon>Collembola</taxon>
        <taxon>Entomobryomorpha</taxon>
        <taxon>Entomobryoidea</taxon>
        <taxon>Orchesellidae</taxon>
        <taxon>Orchesellinae</taxon>
        <taxon>Orchesella</taxon>
    </lineage>
</organism>
<feature type="compositionally biased region" description="Basic residues" evidence="6">
    <location>
        <begin position="1180"/>
        <end position="1190"/>
    </location>
</feature>
<feature type="region of interest" description="Disordered" evidence="6">
    <location>
        <begin position="1"/>
        <end position="97"/>
    </location>
</feature>
<evidence type="ECO:0000256" key="2">
    <source>
        <dbReference type="ARBA" id="ARBA00022723"/>
    </source>
</evidence>
<dbReference type="EMBL" id="CAXLJM020000045">
    <property type="protein sequence ID" value="CAL8110483.1"/>
    <property type="molecule type" value="Genomic_DNA"/>
</dbReference>
<feature type="region of interest" description="Disordered" evidence="6">
    <location>
        <begin position="1354"/>
        <end position="1421"/>
    </location>
</feature>
<feature type="domain" description="B box-type" evidence="8">
    <location>
        <begin position="218"/>
        <end position="266"/>
    </location>
</feature>
<feature type="compositionally biased region" description="Low complexity" evidence="6">
    <location>
        <begin position="1144"/>
        <end position="1164"/>
    </location>
</feature>
<keyword evidence="2" id="KW-0479">Metal-binding</keyword>
<evidence type="ECO:0000256" key="5">
    <source>
        <dbReference type="PROSITE-ProRule" id="PRU00024"/>
    </source>
</evidence>
<keyword evidence="10" id="KW-1185">Reference proteome</keyword>
<feature type="compositionally biased region" description="Polar residues" evidence="6">
    <location>
        <begin position="1391"/>
        <end position="1409"/>
    </location>
</feature>
<evidence type="ECO:0000259" key="7">
    <source>
        <dbReference type="PROSITE" id="PS50089"/>
    </source>
</evidence>
<feature type="region of interest" description="Disordered" evidence="6">
    <location>
        <begin position="1213"/>
        <end position="1315"/>
    </location>
</feature>
<feature type="region of interest" description="Disordered" evidence="6">
    <location>
        <begin position="1052"/>
        <end position="1109"/>
    </location>
</feature>
<gene>
    <name evidence="9" type="ORF">ODALV1_LOCUS14288</name>
</gene>
<evidence type="ECO:0000256" key="6">
    <source>
        <dbReference type="SAM" id="MobiDB-lite"/>
    </source>
</evidence>
<sequence length="1550" mass="167741">MAKQTVVSTSLDRWQRPPPVAASGFYTTAPSSSTSRAGHNSIEHNSQRQLTYPPHQSSKKRAHHNHRSDGIMSPPGISEGDMGGVGRGGSGGGSSGGTVNNSVGGCGVVGSSGGTRGGNPGCAGGGDIITSSTVAPHHDLENLESCSRNPLLCLICNNMYDDPRLLACYHSFCAKCLQSRIGETKLICPLCGKPTALKDGSGPPVDHLVRFLLQATSDTQPSCANCDNKSRIPMYYCNTCGQALCNGCREETHRAKMFSAHDIIPVSKYAKEAPKRCSIHGEQYIMFSTVQKSMLCINCYRDTARDERLHCVDLDTAYSQGCRKLDRAVISLQDLQRAVRDGIMMLKNVLEEIRRNSDSEKSAVNAVCQTISDALSKTQENLLRDVDCQMDMKDKVIKGQLSQLRTVLPTIKLHLTMCATISNAASKYDFLDLAYPLIDRLIAITHMGYPIRPGQSSHIKSAYKMEIARTLEPWISGAQHPPPSSAGPSGATNATYPPPAPGTSSQIPKDYTHPSISLGSVDPSFSEPTYSQYYPMSRSTVTPIMGHKTPIAGTGGGYAQPAGIGVVPPTGRKTPTSGLGKSSKGDGIDDNFAAHCRSFTAHFNELSHRLNRLKEQVQELHRDVTLQRGTSYISRAESALREGLLLEEQLTRRYAEMEQLKKVFEAHWNEQMRQVREKQDVFQSQMNDLLSLRSEVKQLSNLLQQLQTFLKSMGAHHSQQHQPGGGGPPDGPSGGTSGGGTGGTGGTAGTSSFQGPQTNLQAATTATPGQSARPQQPQQMGYDNKSYHLSPALDSHSRVESSAQVTPSLGEMAFASKAGPSVPPKGKKEAAVSAVQPDANRTVAGRFTVTKTALPAGSPAPPSATAVGQTVVQQPPAPTPFVPFGQTFPVKQIQHSHGGQQHQQQQAQQTMVGHGAAHQFPQQVEMEYVQVDTSYQPHSHLLEHQIATAGRMIPISIGNMPEASAKKGVLSQLIDKVRSKDERKKSSASGVSSSSSGGTIPQPPQPSHVPPATTVMGRRALSMYDGQCQYGTLTPMDSATSAVAALALANSSIRQGEQRRESRPIYSRAKSFVKSKSDDERPPSKLSKDSRARSAGQLESESLLRSFSTSSSKDASRILSLYQGLLERENQQFLQQKHQHQQHQQHQQQIQQRQQQAVIQQQIHLLHHHQQQQQHQQQHQSHHSHAMQHTHRLHYPHHQFGTSTEADKRIAVSSADTAPVPKHSATTQHQQIHAHQQQRPPPPIPQHYQPIRNHIGTASRPQPSEPSKFRSRSNGHEEPEDDYQFLPMTKTIPVSRSQSAPPRKPPPPIPGTSTQQVRVYVHEEPRSTRSSPSATLSKSLEESYLYGYLTQDQQQGSVGGGLTPSSSGGQSGYGSGSGRGGQSAFTPVSKKPSSMESLVSLSTEQNSTGHSRKSSIDFDRRSVVTVRRAGSKSALITRQHSWEVGTSTQFSGSGKREQSISTPQLSPDDPFGSGSGSSSRHSGGHSGIVRSGSSSGIMTRSSLFYDDDQDLAVGSSLHKADSFEGHEEAVRSIVAAVQETRSLQRKLQSS</sequence>
<dbReference type="InterPro" id="IPR017907">
    <property type="entry name" value="Znf_RING_CS"/>
</dbReference>
<evidence type="ECO:0000256" key="3">
    <source>
        <dbReference type="ARBA" id="ARBA00022771"/>
    </source>
</evidence>
<dbReference type="PANTHER" id="PTHR22635">
    <property type="entry name" value="RING FINGER PROTEIN 207"/>
    <property type="match status" value="1"/>
</dbReference>
<feature type="compositionally biased region" description="Basic residues" evidence="6">
    <location>
        <begin position="57"/>
        <end position="66"/>
    </location>
</feature>
<feature type="compositionally biased region" description="Polar residues" evidence="6">
    <location>
        <begin position="25"/>
        <end position="40"/>
    </location>
</feature>
<feature type="region of interest" description="Disordered" evidence="6">
    <location>
        <begin position="713"/>
        <end position="805"/>
    </location>
</feature>
<accession>A0ABP1QQY3</accession>
<feature type="compositionally biased region" description="Gly residues" evidence="6">
    <location>
        <begin position="81"/>
        <end position="96"/>
    </location>
</feature>
<dbReference type="SMART" id="SM00184">
    <property type="entry name" value="RING"/>
    <property type="match status" value="1"/>
</dbReference>
<evidence type="ECO:0000256" key="1">
    <source>
        <dbReference type="ARBA" id="ARBA00021526"/>
    </source>
</evidence>
<dbReference type="Gene3D" id="3.30.40.10">
    <property type="entry name" value="Zinc/RING finger domain, C3HC4 (zinc finger)"/>
    <property type="match status" value="1"/>
</dbReference>
<dbReference type="SMART" id="SM00336">
    <property type="entry name" value="BBOX"/>
    <property type="match status" value="1"/>
</dbReference>
<comment type="caution">
    <text evidence="9">The sequence shown here is derived from an EMBL/GenBank/DDBJ whole genome shotgun (WGS) entry which is preliminary data.</text>
</comment>
<evidence type="ECO:0000313" key="9">
    <source>
        <dbReference type="EMBL" id="CAL8110483.1"/>
    </source>
</evidence>
<feature type="compositionally biased region" description="Polar residues" evidence="6">
    <location>
        <begin position="1443"/>
        <end position="1452"/>
    </location>
</feature>
<dbReference type="CDD" id="cd19814">
    <property type="entry name" value="Bbox1_RNF207-like"/>
    <property type="match status" value="1"/>
</dbReference>
<feature type="region of interest" description="Disordered" evidence="6">
    <location>
        <begin position="977"/>
        <end position="1013"/>
    </location>
</feature>
<dbReference type="InterPro" id="IPR001841">
    <property type="entry name" value="Znf_RING"/>
</dbReference>
<evidence type="ECO:0000313" key="10">
    <source>
        <dbReference type="Proteomes" id="UP001642540"/>
    </source>
</evidence>
<name>A0ABP1QQY3_9HEXA</name>
<feature type="compositionally biased region" description="Gly residues" evidence="6">
    <location>
        <begin position="1369"/>
        <end position="1381"/>
    </location>
</feature>
<feature type="compositionally biased region" description="Polar residues" evidence="6">
    <location>
        <begin position="47"/>
        <end position="56"/>
    </location>
</feature>
<dbReference type="PANTHER" id="PTHR22635:SF0">
    <property type="entry name" value="RING FINGER PROTEIN 207"/>
    <property type="match status" value="1"/>
</dbReference>
<feature type="compositionally biased region" description="Gly residues" evidence="6">
    <location>
        <begin position="723"/>
        <end position="748"/>
    </location>
</feature>
<dbReference type="PROSITE" id="PS50119">
    <property type="entry name" value="ZF_BBOX"/>
    <property type="match status" value="1"/>
</dbReference>
<feature type="region of interest" description="Disordered" evidence="6">
    <location>
        <begin position="1132"/>
        <end position="1190"/>
    </location>
</feature>
<dbReference type="SUPFAM" id="SSF57850">
    <property type="entry name" value="RING/U-box"/>
    <property type="match status" value="1"/>
</dbReference>
<protein>
    <recommendedName>
        <fullName evidence="1">RING finger protein 207</fullName>
    </recommendedName>
</protein>
<dbReference type="Gene3D" id="1.20.58.1540">
    <property type="entry name" value="Actin interacting protein 3, C-terminal domain"/>
    <property type="match status" value="1"/>
</dbReference>
<feature type="compositionally biased region" description="Low complexity" evidence="6">
    <location>
        <begin position="1476"/>
        <end position="1500"/>
    </location>
</feature>
<feature type="compositionally biased region" description="Polar residues" evidence="6">
    <location>
        <begin position="1"/>
        <end position="12"/>
    </location>
</feature>
<dbReference type="Pfam" id="PF00643">
    <property type="entry name" value="zf-B_box"/>
    <property type="match status" value="1"/>
</dbReference>
<reference evidence="9 10" key="1">
    <citation type="submission" date="2024-08" db="EMBL/GenBank/DDBJ databases">
        <authorList>
            <person name="Cucini C."/>
            <person name="Frati F."/>
        </authorList>
    </citation>
    <scope>NUCLEOTIDE SEQUENCE [LARGE SCALE GENOMIC DNA]</scope>
</reference>
<dbReference type="Proteomes" id="UP001642540">
    <property type="component" value="Unassembled WGS sequence"/>
</dbReference>
<feature type="compositionally biased region" description="Polar residues" evidence="6">
    <location>
        <begin position="753"/>
        <end position="781"/>
    </location>
</feature>
<keyword evidence="3 5" id="KW-0863">Zinc-finger</keyword>
<feature type="compositionally biased region" description="Low complexity" evidence="6">
    <location>
        <begin position="1098"/>
        <end position="1109"/>
    </location>
</feature>
<evidence type="ECO:0000256" key="4">
    <source>
        <dbReference type="ARBA" id="ARBA00022833"/>
    </source>
</evidence>
<evidence type="ECO:0000259" key="8">
    <source>
        <dbReference type="PROSITE" id="PS50119"/>
    </source>
</evidence>
<dbReference type="InterPro" id="IPR039320">
    <property type="entry name" value="RNF207"/>
</dbReference>
<dbReference type="PROSITE" id="PS50089">
    <property type="entry name" value="ZF_RING_2"/>
    <property type="match status" value="1"/>
</dbReference>
<feature type="compositionally biased region" description="Basic and acidic residues" evidence="6">
    <location>
        <begin position="1075"/>
        <end position="1092"/>
    </location>
</feature>
<feature type="domain" description="RING-type" evidence="7">
    <location>
        <begin position="153"/>
        <end position="191"/>
    </location>
</feature>
<keyword evidence="4" id="KW-0862">Zinc</keyword>
<feature type="compositionally biased region" description="Low complexity" evidence="6">
    <location>
        <begin position="1228"/>
        <end position="1238"/>
    </location>
</feature>
<dbReference type="InterPro" id="IPR000315">
    <property type="entry name" value="Znf_B-box"/>
</dbReference>
<dbReference type="InterPro" id="IPR013083">
    <property type="entry name" value="Znf_RING/FYVE/PHD"/>
</dbReference>
<feature type="compositionally biased region" description="Low complexity" evidence="6">
    <location>
        <begin position="987"/>
        <end position="998"/>
    </location>
</feature>
<proteinExistence type="predicted"/>
<feature type="region of interest" description="Disordered" evidence="6">
    <location>
        <begin position="475"/>
        <end position="518"/>
    </location>
</feature>